<evidence type="ECO:0008006" key="11">
    <source>
        <dbReference type="Google" id="ProtNLM"/>
    </source>
</evidence>
<dbReference type="InterPro" id="IPR023271">
    <property type="entry name" value="Aquaporin-like"/>
</dbReference>
<dbReference type="GO" id="GO:0015254">
    <property type="term" value="F:glycerol channel activity"/>
    <property type="evidence" value="ECO:0007669"/>
    <property type="project" value="TreeGrafter"/>
</dbReference>
<evidence type="ECO:0000256" key="1">
    <source>
        <dbReference type="ARBA" id="ARBA00004141"/>
    </source>
</evidence>
<gene>
    <name evidence="9" type="ORF">EB796_007060</name>
</gene>
<keyword evidence="6 8" id="KW-0472">Membrane</keyword>
<dbReference type="InterPro" id="IPR000425">
    <property type="entry name" value="MIP"/>
</dbReference>
<keyword evidence="5 8" id="KW-1133">Transmembrane helix</keyword>
<keyword evidence="3 7" id="KW-0813">Transport</keyword>
<evidence type="ECO:0000256" key="2">
    <source>
        <dbReference type="ARBA" id="ARBA00006175"/>
    </source>
</evidence>
<comment type="caution">
    <text evidence="9">The sequence shown here is derived from an EMBL/GenBank/DDBJ whole genome shotgun (WGS) entry which is preliminary data.</text>
</comment>
<dbReference type="EMBL" id="VXIV02001030">
    <property type="protein sequence ID" value="KAF6034640.1"/>
    <property type="molecule type" value="Genomic_DNA"/>
</dbReference>
<feature type="transmembrane region" description="Helical" evidence="8">
    <location>
        <begin position="93"/>
        <end position="116"/>
    </location>
</feature>
<comment type="subcellular location">
    <subcellularLocation>
        <location evidence="1">Membrane</location>
        <topology evidence="1">Multi-pass membrane protein</topology>
    </subcellularLocation>
</comment>
<evidence type="ECO:0000256" key="5">
    <source>
        <dbReference type="ARBA" id="ARBA00022989"/>
    </source>
</evidence>
<evidence type="ECO:0000313" key="9">
    <source>
        <dbReference type="EMBL" id="KAF6034640.1"/>
    </source>
</evidence>
<sequence>MSSISAKLRIRNQYVRVAFAEFLGTCILIIFGDGSVAQSVTSSSSKGEFISINWSWCMAVMFGAFSCVNVSGGHINPAVSLAMALIGRLKWTLLPVYMLAQYLGAFVGASIVYLVYFEAIKNFSGGVMLTDPMYTNATAGIFSTYPQSYLTAGEGLADQVTQTVQ</sequence>
<dbReference type="SUPFAM" id="SSF81338">
    <property type="entry name" value="Aquaporin-like"/>
    <property type="match status" value="1"/>
</dbReference>
<evidence type="ECO:0000313" key="10">
    <source>
        <dbReference type="Proteomes" id="UP000593567"/>
    </source>
</evidence>
<accession>A0A7J7K7N2</accession>
<dbReference type="Proteomes" id="UP000593567">
    <property type="component" value="Unassembled WGS sequence"/>
</dbReference>
<dbReference type="PROSITE" id="PS00221">
    <property type="entry name" value="MIP"/>
    <property type="match status" value="1"/>
</dbReference>
<name>A0A7J7K7N2_BUGNE</name>
<proteinExistence type="inferred from homology"/>
<keyword evidence="10" id="KW-1185">Reference proteome</keyword>
<dbReference type="GO" id="GO:0016323">
    <property type="term" value="C:basolateral plasma membrane"/>
    <property type="evidence" value="ECO:0007669"/>
    <property type="project" value="TreeGrafter"/>
</dbReference>
<organism evidence="9 10">
    <name type="scientific">Bugula neritina</name>
    <name type="common">Brown bryozoan</name>
    <name type="synonym">Sertularia neritina</name>
    <dbReference type="NCBI Taxonomy" id="10212"/>
    <lineage>
        <taxon>Eukaryota</taxon>
        <taxon>Metazoa</taxon>
        <taxon>Spiralia</taxon>
        <taxon>Lophotrochozoa</taxon>
        <taxon>Bryozoa</taxon>
        <taxon>Gymnolaemata</taxon>
        <taxon>Cheilostomatida</taxon>
        <taxon>Flustrina</taxon>
        <taxon>Buguloidea</taxon>
        <taxon>Bugulidae</taxon>
        <taxon>Bugula</taxon>
    </lineage>
</organism>
<feature type="transmembrane region" description="Helical" evidence="8">
    <location>
        <begin position="14"/>
        <end position="32"/>
    </location>
</feature>
<dbReference type="InterPro" id="IPR022357">
    <property type="entry name" value="MIP_CS"/>
</dbReference>
<comment type="similarity">
    <text evidence="2 7">Belongs to the MIP/aquaporin (TC 1.A.8) family.</text>
</comment>
<dbReference type="AlphaFoldDB" id="A0A7J7K7N2"/>
<evidence type="ECO:0000256" key="3">
    <source>
        <dbReference type="ARBA" id="ARBA00022448"/>
    </source>
</evidence>
<evidence type="ECO:0000256" key="8">
    <source>
        <dbReference type="SAM" id="Phobius"/>
    </source>
</evidence>
<protein>
    <recommendedName>
        <fullName evidence="11">AQP9</fullName>
    </recommendedName>
</protein>
<dbReference type="OrthoDB" id="3222at2759"/>
<feature type="transmembrane region" description="Helical" evidence="8">
    <location>
        <begin position="52"/>
        <end position="72"/>
    </location>
</feature>
<keyword evidence="4 7" id="KW-0812">Transmembrane</keyword>
<dbReference type="InterPro" id="IPR050363">
    <property type="entry name" value="MIP/Aquaporin"/>
</dbReference>
<evidence type="ECO:0000256" key="4">
    <source>
        <dbReference type="ARBA" id="ARBA00022692"/>
    </source>
</evidence>
<evidence type="ECO:0000256" key="6">
    <source>
        <dbReference type="ARBA" id="ARBA00023136"/>
    </source>
</evidence>
<reference evidence="9" key="1">
    <citation type="submission" date="2020-06" db="EMBL/GenBank/DDBJ databases">
        <title>Draft genome of Bugula neritina, a colonial animal packing powerful symbionts and potential medicines.</title>
        <authorList>
            <person name="Rayko M."/>
        </authorList>
    </citation>
    <scope>NUCLEOTIDE SEQUENCE [LARGE SCALE GENOMIC DNA]</scope>
    <source>
        <strain evidence="9">Kwan_BN1</strain>
    </source>
</reference>
<dbReference type="Gene3D" id="1.20.1080.10">
    <property type="entry name" value="Glycerol uptake facilitator protein"/>
    <property type="match status" value="1"/>
</dbReference>
<dbReference type="PRINTS" id="PR00783">
    <property type="entry name" value="MINTRINSICP"/>
</dbReference>
<dbReference type="GO" id="GO:0015250">
    <property type="term" value="F:water channel activity"/>
    <property type="evidence" value="ECO:0007669"/>
    <property type="project" value="TreeGrafter"/>
</dbReference>
<dbReference type="PANTHER" id="PTHR43829:SF9">
    <property type="entry name" value="AQUAPORIN-9"/>
    <property type="match status" value="1"/>
</dbReference>
<evidence type="ECO:0000256" key="7">
    <source>
        <dbReference type="RuleBase" id="RU000477"/>
    </source>
</evidence>
<dbReference type="PANTHER" id="PTHR43829">
    <property type="entry name" value="AQUAPORIN OR AQUAGLYCEROPORIN RELATED"/>
    <property type="match status" value="1"/>
</dbReference>
<dbReference type="Pfam" id="PF00230">
    <property type="entry name" value="MIP"/>
    <property type="match status" value="1"/>
</dbReference>